<name>A0A085N7I6_9BILA</name>
<keyword evidence="5" id="KW-1185">Reference proteome</keyword>
<feature type="compositionally biased region" description="Polar residues" evidence="1">
    <location>
        <begin position="51"/>
        <end position="66"/>
    </location>
</feature>
<dbReference type="AlphaFoldDB" id="A0A085N7I6"/>
<keyword evidence="2" id="KW-0812">Transmembrane</keyword>
<keyword evidence="2" id="KW-1133">Transmembrane helix</keyword>
<feature type="compositionally biased region" description="Polar residues" evidence="1">
    <location>
        <begin position="74"/>
        <end position="99"/>
    </location>
</feature>
<dbReference type="Proteomes" id="UP000030764">
    <property type="component" value="Unassembled WGS sequence"/>
</dbReference>
<gene>
    <name evidence="3" type="ORF">M513_03821</name>
    <name evidence="4" type="ORF">M514_03821</name>
</gene>
<evidence type="ECO:0000313" key="5">
    <source>
        <dbReference type="Proteomes" id="UP000030764"/>
    </source>
</evidence>
<evidence type="ECO:0000256" key="1">
    <source>
        <dbReference type="SAM" id="MobiDB-lite"/>
    </source>
</evidence>
<dbReference type="EMBL" id="KL367538">
    <property type="protein sequence ID" value="KFD65432.1"/>
    <property type="molecule type" value="Genomic_DNA"/>
</dbReference>
<feature type="region of interest" description="Disordered" evidence="1">
    <location>
        <begin position="43"/>
        <end position="107"/>
    </location>
</feature>
<evidence type="ECO:0000313" key="3">
    <source>
        <dbReference type="EMBL" id="KFD55180.1"/>
    </source>
</evidence>
<accession>A0A085N7I6</accession>
<evidence type="ECO:0000313" key="4">
    <source>
        <dbReference type="EMBL" id="KFD65432.1"/>
    </source>
</evidence>
<keyword evidence="2" id="KW-0472">Membrane</keyword>
<feature type="transmembrane region" description="Helical" evidence="2">
    <location>
        <begin position="163"/>
        <end position="182"/>
    </location>
</feature>
<dbReference type="Proteomes" id="UP000030758">
    <property type="component" value="Unassembled WGS sequence"/>
</dbReference>
<evidence type="ECO:0000256" key="2">
    <source>
        <dbReference type="SAM" id="Phobius"/>
    </source>
</evidence>
<organism evidence="4">
    <name type="scientific">Trichuris suis</name>
    <name type="common">pig whipworm</name>
    <dbReference type="NCBI Taxonomy" id="68888"/>
    <lineage>
        <taxon>Eukaryota</taxon>
        <taxon>Metazoa</taxon>
        <taxon>Ecdysozoa</taxon>
        <taxon>Nematoda</taxon>
        <taxon>Enoplea</taxon>
        <taxon>Dorylaimia</taxon>
        <taxon>Trichinellida</taxon>
        <taxon>Trichuridae</taxon>
        <taxon>Trichuris</taxon>
    </lineage>
</organism>
<reference evidence="4 5" key="1">
    <citation type="journal article" date="2014" name="Nat. Genet.">
        <title>Genome and transcriptome of the porcine whipworm Trichuris suis.</title>
        <authorList>
            <person name="Jex A.R."/>
            <person name="Nejsum P."/>
            <person name="Schwarz E.M."/>
            <person name="Hu L."/>
            <person name="Young N.D."/>
            <person name="Hall R.S."/>
            <person name="Korhonen P.K."/>
            <person name="Liao S."/>
            <person name="Thamsborg S."/>
            <person name="Xia J."/>
            <person name="Xu P."/>
            <person name="Wang S."/>
            <person name="Scheerlinck J.P."/>
            <person name="Hofmann A."/>
            <person name="Sternberg P.W."/>
            <person name="Wang J."/>
            <person name="Gasser R.B."/>
        </authorList>
    </citation>
    <scope>NUCLEOTIDE SEQUENCE [LARGE SCALE GENOMIC DNA]</scope>
    <source>
        <strain evidence="4">DCEP-RM93F</strain>
        <strain evidence="3">DCEP-RM93M</strain>
    </source>
</reference>
<sequence length="188" mass="20988">MSLLRHSTPLTEIYSAAKPIRSFSAMEEMTVPDRIIVVDGPITENGRTKNVGASCNSNEVSTSHQVASEERANMGQQPSRSSSIHDVSNSDQPHSQAHTRQTKDADSVILPPKRVNIRYLPKTSPEDDEDLNATEQFEALMNMVHIQEDRLAKMEAQLSECLWLLRSGCALFLIGFVSVIVSKLRRRL</sequence>
<proteinExistence type="predicted"/>
<dbReference type="EMBL" id="KL363201">
    <property type="protein sequence ID" value="KFD55180.1"/>
    <property type="molecule type" value="Genomic_DNA"/>
</dbReference>
<protein>
    <submittedName>
        <fullName evidence="4">Uncharacterized protein</fullName>
    </submittedName>
</protein>